<organism evidence="1 2">
    <name type="scientific">Pocillopora meandrina</name>
    <dbReference type="NCBI Taxonomy" id="46732"/>
    <lineage>
        <taxon>Eukaryota</taxon>
        <taxon>Metazoa</taxon>
        <taxon>Cnidaria</taxon>
        <taxon>Anthozoa</taxon>
        <taxon>Hexacorallia</taxon>
        <taxon>Scleractinia</taxon>
        <taxon>Astrocoeniina</taxon>
        <taxon>Pocilloporidae</taxon>
        <taxon>Pocillopora</taxon>
    </lineage>
</organism>
<dbReference type="PANTHER" id="PTHR47018:SF1">
    <property type="entry name" value="TESMIN_TSO1-LIKE CXC DOMAIN-CONTAINING PROTEIN"/>
    <property type="match status" value="1"/>
</dbReference>
<gene>
    <name evidence="1" type="ORF">PMEA_00030586</name>
</gene>
<proteinExistence type="predicted"/>
<evidence type="ECO:0000313" key="1">
    <source>
        <dbReference type="EMBL" id="CAH3158695.1"/>
    </source>
</evidence>
<sequence length="314" mass="35882">MDWKRCIICQKSTGESLQCLTNSKRKNAGTGYVSFVHNVEEFQRLGIKATDCEPPIDEQTLLQNKVCWHKSCRDRFNNTKLQREKKRRLDEDSEVERHEVEETISSSPVKARRSSVGRYNSQTLCFFCDDYDSSSNLQLSAGDLIAMEAKYHVKCFVGLYNSARPFKQHDSKPADDTLMDVEELAFAELIVYIDECLEVEEPAILLLSDLVRYYTSKLQELDVEYGKVNATWLKKRVLAPFPDLTAHVEGREIQLVLQHEIGGMPSKVKKMDSDAVYLARAANIVRREILKIKNSFNGTFVLECQENAVPVSLV</sequence>
<dbReference type="Proteomes" id="UP001159428">
    <property type="component" value="Unassembled WGS sequence"/>
</dbReference>
<name>A0AAU9XX91_9CNID</name>
<accession>A0AAU9XX91</accession>
<dbReference type="PANTHER" id="PTHR47018">
    <property type="entry name" value="CXC DOMAIN-CONTAINING PROTEIN-RELATED"/>
    <property type="match status" value="1"/>
</dbReference>
<keyword evidence="2" id="KW-1185">Reference proteome</keyword>
<comment type="caution">
    <text evidence="1">The sequence shown here is derived from an EMBL/GenBank/DDBJ whole genome shotgun (WGS) entry which is preliminary data.</text>
</comment>
<evidence type="ECO:0000313" key="2">
    <source>
        <dbReference type="Proteomes" id="UP001159428"/>
    </source>
</evidence>
<dbReference type="AlphaFoldDB" id="A0AAU9XX91"/>
<reference evidence="1 2" key="1">
    <citation type="submission" date="2022-05" db="EMBL/GenBank/DDBJ databases">
        <authorList>
            <consortium name="Genoscope - CEA"/>
            <person name="William W."/>
        </authorList>
    </citation>
    <scope>NUCLEOTIDE SEQUENCE [LARGE SCALE GENOMIC DNA]</scope>
</reference>
<protein>
    <submittedName>
        <fullName evidence="1">Uncharacterized protein</fullName>
    </submittedName>
</protein>
<dbReference type="EMBL" id="CALNXJ010000068">
    <property type="protein sequence ID" value="CAH3158695.1"/>
    <property type="molecule type" value="Genomic_DNA"/>
</dbReference>